<feature type="domain" description="Metallo-beta-lactamase" evidence="1">
    <location>
        <begin position="72"/>
        <end position="265"/>
    </location>
</feature>
<sequence>MRKRFSNLDQNDRLGTFKDVLKWQRSKQKKVVDYEVPRCEEKQIAFLKNNRTEQSITWIGHSTFLVQKEGLNILTDPVWAYWMGVAKRLTEPGLRLDELPEIDIVLLSHAHYDHLNIPTLKKLKKRNPNLLFIIPEGLGYLMKRHKLHHFIELSWYEKHEAGPLEIHFVPAQHWTRRMLWDTNTSHWGGFVLQTASDAQSIYYAGDSGYFRGFKDIGERFNIHTALMPIGAYDPEWFMHASHVTPEEAIQAFCDVGAKVFIPMHYGAYMLADDTPKEAIDRLHFHWQHANLENEQLKSLAIGETFRM</sequence>
<dbReference type="PANTHER" id="PTHR15032">
    <property type="entry name" value="N-ACYL-PHOSPHATIDYLETHANOLAMINE-HYDROLYZING PHOSPHOLIPASE D"/>
    <property type="match status" value="1"/>
</dbReference>
<dbReference type="Pfam" id="PF12706">
    <property type="entry name" value="Lactamase_B_2"/>
    <property type="match status" value="1"/>
</dbReference>
<dbReference type="EMBL" id="NHNT01000008">
    <property type="protein sequence ID" value="OUZ38495.1"/>
    <property type="molecule type" value="Genomic_DNA"/>
</dbReference>
<gene>
    <name evidence="2" type="ORF">CBM15_12130</name>
</gene>
<evidence type="ECO:0000313" key="3">
    <source>
        <dbReference type="Proteomes" id="UP000196594"/>
    </source>
</evidence>
<dbReference type="InterPro" id="IPR036866">
    <property type="entry name" value="RibonucZ/Hydroxyglut_hydro"/>
</dbReference>
<keyword evidence="3" id="KW-1185">Reference proteome</keyword>
<dbReference type="InterPro" id="IPR024884">
    <property type="entry name" value="NAPE-PLD"/>
</dbReference>
<accession>A0ABX3ZGG8</accession>
<name>A0ABX3ZGG8_9BACL</name>
<protein>
    <submittedName>
        <fullName evidence="2">MBL fold metallo-hydrolase</fullName>
    </submittedName>
</protein>
<dbReference type="Proteomes" id="UP000196594">
    <property type="component" value="Unassembled WGS sequence"/>
</dbReference>
<reference evidence="2 3" key="1">
    <citation type="journal article" date="2017" name="Int. J. Syst. Evol. Microbiol.">
        <title>Solibacillus kalamii sp. nov., isolated from a high-efficiency particulate arrestance filter system used in the International Space Station.</title>
        <authorList>
            <person name="Checinska Sielaff A."/>
            <person name="Kumar R.M."/>
            <person name="Pal D."/>
            <person name="Mayilraj S."/>
            <person name="Venkateswaran K."/>
        </authorList>
    </citation>
    <scope>NUCLEOTIDE SEQUENCE [LARGE SCALE GENOMIC DNA]</scope>
    <source>
        <strain evidence="2 3">ISSFR-015</strain>
    </source>
</reference>
<evidence type="ECO:0000259" key="1">
    <source>
        <dbReference type="Pfam" id="PF12706"/>
    </source>
</evidence>
<dbReference type="PANTHER" id="PTHR15032:SF36">
    <property type="entry name" value="METALLO-BETA-LACTAMASE DOMAIN-CONTAINING PROTEIN"/>
    <property type="match status" value="1"/>
</dbReference>
<organism evidence="2 3">
    <name type="scientific">Solibacillus kalamii</name>
    <dbReference type="NCBI Taxonomy" id="1748298"/>
    <lineage>
        <taxon>Bacteria</taxon>
        <taxon>Bacillati</taxon>
        <taxon>Bacillota</taxon>
        <taxon>Bacilli</taxon>
        <taxon>Bacillales</taxon>
        <taxon>Caryophanaceae</taxon>
        <taxon>Solibacillus</taxon>
    </lineage>
</organism>
<dbReference type="SUPFAM" id="SSF56281">
    <property type="entry name" value="Metallo-hydrolase/oxidoreductase"/>
    <property type="match status" value="1"/>
</dbReference>
<evidence type="ECO:0000313" key="2">
    <source>
        <dbReference type="EMBL" id="OUZ38495.1"/>
    </source>
</evidence>
<dbReference type="RefSeq" id="WP_087617729.1">
    <property type="nucleotide sequence ID" value="NZ_JAFBEY010000006.1"/>
</dbReference>
<dbReference type="InterPro" id="IPR001279">
    <property type="entry name" value="Metallo-B-lactamas"/>
</dbReference>
<comment type="caution">
    <text evidence="2">The sequence shown here is derived from an EMBL/GenBank/DDBJ whole genome shotgun (WGS) entry which is preliminary data.</text>
</comment>
<dbReference type="PIRSF" id="PIRSF038896">
    <property type="entry name" value="NAPE-PLD"/>
    <property type="match status" value="1"/>
</dbReference>
<dbReference type="Gene3D" id="3.60.15.10">
    <property type="entry name" value="Ribonuclease Z/Hydroxyacylglutathione hydrolase-like"/>
    <property type="match status" value="1"/>
</dbReference>
<proteinExistence type="predicted"/>